<evidence type="ECO:0000313" key="2">
    <source>
        <dbReference type="Proteomes" id="UP000615455"/>
    </source>
</evidence>
<organism evidence="1 2">
    <name type="scientific">Paenibacillus marchantiophytorum</name>
    <dbReference type="NCBI Taxonomy" id="1619310"/>
    <lineage>
        <taxon>Bacteria</taxon>
        <taxon>Bacillati</taxon>
        <taxon>Bacillota</taxon>
        <taxon>Bacilli</taxon>
        <taxon>Bacillales</taxon>
        <taxon>Paenibacillaceae</taxon>
        <taxon>Paenibacillus</taxon>
    </lineage>
</organism>
<gene>
    <name evidence="1" type="ORF">GCM10008018_22850</name>
</gene>
<evidence type="ECO:0000313" key="1">
    <source>
        <dbReference type="EMBL" id="GFZ76810.1"/>
    </source>
</evidence>
<reference evidence="2" key="1">
    <citation type="journal article" date="2019" name="Int. J. Syst. Evol. Microbiol.">
        <title>The Global Catalogue of Microorganisms (GCM) 10K type strain sequencing project: providing services to taxonomists for standard genome sequencing and annotation.</title>
        <authorList>
            <consortium name="The Broad Institute Genomics Platform"/>
            <consortium name="The Broad Institute Genome Sequencing Center for Infectious Disease"/>
            <person name="Wu L."/>
            <person name="Ma J."/>
        </authorList>
    </citation>
    <scope>NUCLEOTIDE SEQUENCE [LARGE SCALE GENOMIC DNA]</scope>
    <source>
        <strain evidence="2">CGMCC 1.15043</strain>
    </source>
</reference>
<accession>A0ABQ1EL57</accession>
<keyword evidence="2" id="KW-1185">Reference proteome</keyword>
<dbReference type="Proteomes" id="UP000615455">
    <property type="component" value="Unassembled WGS sequence"/>
</dbReference>
<proteinExistence type="predicted"/>
<evidence type="ECO:0008006" key="3">
    <source>
        <dbReference type="Google" id="ProtNLM"/>
    </source>
</evidence>
<dbReference type="EMBL" id="BMHE01000009">
    <property type="protein sequence ID" value="GFZ76810.1"/>
    <property type="molecule type" value="Genomic_DNA"/>
</dbReference>
<comment type="caution">
    <text evidence="1">The sequence shown here is derived from an EMBL/GenBank/DDBJ whole genome shotgun (WGS) entry which is preliminary data.</text>
</comment>
<name>A0ABQ1EL57_9BACL</name>
<sequence>MPTSTAHVENTDIAILAKYHTYRWEAEKDYGDSAAIDVDVEPVVIPPHSKIVISFDRSPKKIGTIQEVFNGKEAVVLDNSKNEILVPYSEGIHTYYYTAEWSEGNVAFVIKVEVK</sequence>
<protein>
    <recommendedName>
        <fullName evidence="3">DUF3244 domain-containing protein</fullName>
    </recommendedName>
</protein>